<dbReference type="SUPFAM" id="SSF52218">
    <property type="entry name" value="Flavoproteins"/>
    <property type="match status" value="1"/>
</dbReference>
<dbReference type="Pfam" id="PF12724">
    <property type="entry name" value="Flavodoxin_5"/>
    <property type="match status" value="1"/>
</dbReference>
<dbReference type="InterPro" id="IPR052200">
    <property type="entry name" value="Protoporphyrinogen_IX_DH"/>
</dbReference>
<dbReference type="GO" id="GO:0070819">
    <property type="term" value="F:menaquinone-dependent protoporphyrinogen oxidase activity"/>
    <property type="evidence" value="ECO:0007669"/>
    <property type="project" value="TreeGrafter"/>
</dbReference>
<keyword evidence="3" id="KW-1185">Reference proteome</keyword>
<dbReference type="PANTHER" id="PTHR38030">
    <property type="entry name" value="PROTOPORPHYRINOGEN IX DEHYDROGENASE [MENAQUINONE]"/>
    <property type="match status" value="1"/>
</dbReference>
<dbReference type="Gene3D" id="3.40.50.360">
    <property type="match status" value="1"/>
</dbReference>
<evidence type="ECO:0000313" key="3">
    <source>
        <dbReference type="Proteomes" id="UP001057753"/>
    </source>
</evidence>
<dbReference type="GO" id="GO:0010181">
    <property type="term" value="F:FMN binding"/>
    <property type="evidence" value="ECO:0007669"/>
    <property type="project" value="TreeGrafter"/>
</dbReference>
<sequence length="172" mass="19020">MSVLIIYSTTHGTTEKAVYQMANQLSSVTDLVNIIKTKKTLDLTMYDTVIIATSIHMGSIPKKMTQFLSVNENVLLTKKIGLFLSCMREGEERQAQFRAAFPETLRNHAVAKGLGGGELLISKMTLLQKMIIKKVEGTTTDRSALDKQALDLFIKELNQVDSHPSSKSSTKA</sequence>
<comment type="caution">
    <text evidence="2">The sequence shown here is derived from an EMBL/GenBank/DDBJ whole genome shotgun (WGS) entry which is preliminary data.</text>
</comment>
<name>A0A9Q4B124_SALAG</name>
<dbReference type="InterPro" id="IPR029039">
    <property type="entry name" value="Flavoprotein-like_sf"/>
</dbReference>
<reference evidence="2" key="1">
    <citation type="submission" date="2020-06" db="EMBL/GenBank/DDBJ databases">
        <title>Insight into the genomes of haloalkaliphilic bacilli from Kenyan soda lakes.</title>
        <authorList>
            <person name="Mwirichia R."/>
            <person name="Villamizar G.C."/>
            <person name="Poehlein A."/>
            <person name="Mugweru J."/>
            <person name="Kipnyargis A."/>
            <person name="Kiplimo D."/>
            <person name="Orwa P."/>
            <person name="Daniel R."/>
        </authorList>
    </citation>
    <scope>NUCLEOTIDE SEQUENCE</scope>
    <source>
        <strain evidence="2">B1096_S55</strain>
    </source>
</reference>
<dbReference type="InterPro" id="IPR026816">
    <property type="entry name" value="Flavodoxin_dom"/>
</dbReference>
<accession>A0A9Q4B124</accession>
<dbReference type="RefSeq" id="WP_257820989.1">
    <property type="nucleotide sequence ID" value="NZ_JABXYM010000001.1"/>
</dbReference>
<protein>
    <submittedName>
        <fullName evidence="2">Flavodoxin domain-containing protein</fullName>
    </submittedName>
</protein>
<dbReference type="Proteomes" id="UP001057753">
    <property type="component" value="Unassembled WGS sequence"/>
</dbReference>
<evidence type="ECO:0000259" key="1">
    <source>
        <dbReference type="Pfam" id="PF12724"/>
    </source>
</evidence>
<dbReference type="AlphaFoldDB" id="A0A9Q4B124"/>
<dbReference type="EMBL" id="JABXYM010000001">
    <property type="protein sequence ID" value="MCR6096369.1"/>
    <property type="molecule type" value="Genomic_DNA"/>
</dbReference>
<proteinExistence type="predicted"/>
<organism evidence="2 3">
    <name type="scientific">Salipaludibacillus agaradhaerens</name>
    <name type="common">Bacillus agaradhaerens</name>
    <dbReference type="NCBI Taxonomy" id="76935"/>
    <lineage>
        <taxon>Bacteria</taxon>
        <taxon>Bacillati</taxon>
        <taxon>Bacillota</taxon>
        <taxon>Bacilli</taxon>
        <taxon>Bacillales</taxon>
        <taxon>Bacillaceae</taxon>
    </lineage>
</organism>
<dbReference type="GO" id="GO:0006783">
    <property type="term" value="P:heme biosynthetic process"/>
    <property type="evidence" value="ECO:0007669"/>
    <property type="project" value="TreeGrafter"/>
</dbReference>
<gene>
    <name evidence="2" type="ORF">HXA33_07375</name>
</gene>
<dbReference type="PANTHER" id="PTHR38030:SF2">
    <property type="entry name" value="PROTOPORPHYRINOGEN IX DEHYDROGENASE [QUINONE]"/>
    <property type="match status" value="1"/>
</dbReference>
<evidence type="ECO:0000313" key="2">
    <source>
        <dbReference type="EMBL" id="MCR6096369.1"/>
    </source>
</evidence>
<feature type="domain" description="Flavodoxin" evidence="1">
    <location>
        <begin position="4"/>
        <end position="142"/>
    </location>
</feature>